<comment type="similarity">
    <text evidence="2">Belongs to the TAF6 family.</text>
</comment>
<gene>
    <name evidence="9" type="ORF">C9374_006993</name>
</gene>
<evidence type="ECO:0000256" key="3">
    <source>
        <dbReference type="ARBA" id="ARBA00023015"/>
    </source>
</evidence>
<dbReference type="Proteomes" id="UP000816034">
    <property type="component" value="Unassembled WGS sequence"/>
</dbReference>
<dbReference type="Pfam" id="PF07571">
    <property type="entry name" value="TAF6_C"/>
    <property type="match status" value="1"/>
</dbReference>
<dbReference type="GO" id="GO:0000124">
    <property type="term" value="C:SAGA complex"/>
    <property type="evidence" value="ECO:0007669"/>
    <property type="project" value="InterPro"/>
</dbReference>
<protein>
    <recommendedName>
        <fullName evidence="8">TATA box binding protein associated factor (TAF) histone-like fold domain-containing protein</fullName>
    </recommendedName>
</protein>
<dbReference type="FunFam" id="1.25.40.770:FF:000001">
    <property type="entry name" value="Transcription initiation factor TFIID subunit 6"/>
    <property type="match status" value="1"/>
</dbReference>
<feature type="domain" description="TATA box binding protein associated factor (TAF) histone-like fold" evidence="8">
    <location>
        <begin position="7"/>
        <end position="73"/>
    </location>
</feature>
<dbReference type="EMBL" id="PYSW02000002">
    <property type="protein sequence ID" value="KAG2393462.1"/>
    <property type="molecule type" value="Genomic_DNA"/>
</dbReference>
<reference evidence="9 10" key="1">
    <citation type="journal article" date="2018" name="BMC Genomics">
        <title>The genome of Naegleria lovaniensis, the basis for a comparative approach to unravel pathogenicity factors of the human pathogenic amoeba N. fowleri.</title>
        <authorList>
            <person name="Liechti N."/>
            <person name="Schurch N."/>
            <person name="Bruggmann R."/>
            <person name="Wittwer M."/>
        </authorList>
    </citation>
    <scope>NUCLEOTIDE SEQUENCE [LARGE SCALE GENOMIC DNA]</scope>
    <source>
        <strain evidence="9 10">ATCC 30569</strain>
    </source>
</reference>
<dbReference type="InterPro" id="IPR016024">
    <property type="entry name" value="ARM-type_fold"/>
</dbReference>
<evidence type="ECO:0000256" key="6">
    <source>
        <dbReference type="SAM" id="Coils"/>
    </source>
</evidence>
<keyword evidence="3" id="KW-0805">Transcription regulation</keyword>
<dbReference type="Gene3D" id="1.10.20.10">
    <property type="entry name" value="Histone, subunit A"/>
    <property type="match status" value="1"/>
</dbReference>
<keyword evidence="6" id="KW-0175">Coiled coil</keyword>
<dbReference type="GO" id="GO:0003713">
    <property type="term" value="F:transcription coactivator activity"/>
    <property type="evidence" value="ECO:0007669"/>
    <property type="project" value="TreeGrafter"/>
</dbReference>
<dbReference type="GO" id="GO:0016251">
    <property type="term" value="F:RNA polymerase II general transcription initiation factor activity"/>
    <property type="evidence" value="ECO:0007669"/>
    <property type="project" value="InterPro"/>
</dbReference>
<feature type="region of interest" description="Disordered" evidence="7">
    <location>
        <begin position="141"/>
        <end position="171"/>
    </location>
</feature>
<dbReference type="SUPFAM" id="SSF47113">
    <property type="entry name" value="Histone-fold"/>
    <property type="match status" value="1"/>
</dbReference>
<dbReference type="RefSeq" id="XP_044555356.1">
    <property type="nucleotide sequence ID" value="XM_044696914.1"/>
</dbReference>
<dbReference type="SMART" id="SM00803">
    <property type="entry name" value="TAF"/>
    <property type="match status" value="1"/>
</dbReference>
<comment type="caution">
    <text evidence="9">The sequence shown here is derived from an EMBL/GenBank/DDBJ whole genome shotgun (WGS) entry which is preliminary data.</text>
</comment>
<evidence type="ECO:0000256" key="5">
    <source>
        <dbReference type="ARBA" id="ARBA00023242"/>
    </source>
</evidence>
<feature type="region of interest" description="Disordered" evidence="7">
    <location>
        <begin position="426"/>
        <end position="455"/>
    </location>
</feature>
<evidence type="ECO:0000259" key="8">
    <source>
        <dbReference type="SMART" id="SM00803"/>
    </source>
</evidence>
<dbReference type="GO" id="GO:0046695">
    <property type="term" value="C:SLIK (SAGA-like) complex"/>
    <property type="evidence" value="ECO:0007669"/>
    <property type="project" value="InterPro"/>
</dbReference>
<evidence type="ECO:0000256" key="2">
    <source>
        <dbReference type="ARBA" id="ARBA00007688"/>
    </source>
</evidence>
<dbReference type="PANTHER" id="PTHR10221">
    <property type="entry name" value="TRANSCRIPTION INITIATION FACTOR TFIID SUBUNIT 6"/>
    <property type="match status" value="1"/>
</dbReference>
<proteinExistence type="inferred from homology"/>
<keyword evidence="4" id="KW-0804">Transcription</keyword>
<evidence type="ECO:0000256" key="4">
    <source>
        <dbReference type="ARBA" id="ARBA00023163"/>
    </source>
</evidence>
<dbReference type="AlphaFoldDB" id="A0AA88H692"/>
<dbReference type="PANTHER" id="PTHR10221:SF9">
    <property type="entry name" value="TRANSCRIPTION INITIATION FACTOR TFIID SUBUNIT 6"/>
    <property type="match status" value="1"/>
</dbReference>
<organism evidence="9 10">
    <name type="scientific">Naegleria lovaniensis</name>
    <name type="common">Amoeba</name>
    <dbReference type="NCBI Taxonomy" id="51637"/>
    <lineage>
        <taxon>Eukaryota</taxon>
        <taxon>Discoba</taxon>
        <taxon>Heterolobosea</taxon>
        <taxon>Tetramitia</taxon>
        <taxon>Eutetramitia</taxon>
        <taxon>Vahlkampfiidae</taxon>
        <taxon>Naegleria</taxon>
    </lineage>
</organism>
<keyword evidence="5" id="KW-0539">Nucleus</keyword>
<dbReference type="GO" id="GO:0046982">
    <property type="term" value="F:protein heterodimerization activity"/>
    <property type="evidence" value="ECO:0007669"/>
    <property type="project" value="InterPro"/>
</dbReference>
<dbReference type="InterPro" id="IPR037796">
    <property type="entry name" value="TAF6"/>
</dbReference>
<dbReference type="InterPro" id="IPR009072">
    <property type="entry name" value="Histone-fold"/>
</dbReference>
<dbReference type="GO" id="GO:0051123">
    <property type="term" value="P:RNA polymerase II preinitiation complex assembly"/>
    <property type="evidence" value="ECO:0007669"/>
    <property type="project" value="TreeGrafter"/>
</dbReference>
<dbReference type="CDD" id="cd08050">
    <property type="entry name" value="TAF6C"/>
    <property type="match status" value="1"/>
</dbReference>
<dbReference type="InterPro" id="IPR046344">
    <property type="entry name" value="TAF6_C_sf"/>
</dbReference>
<dbReference type="GO" id="GO:0005669">
    <property type="term" value="C:transcription factor TFIID complex"/>
    <property type="evidence" value="ECO:0007669"/>
    <property type="project" value="InterPro"/>
</dbReference>
<dbReference type="SUPFAM" id="SSF48371">
    <property type="entry name" value="ARM repeat"/>
    <property type="match status" value="1"/>
</dbReference>
<feature type="coiled-coil region" evidence="6">
    <location>
        <begin position="192"/>
        <end position="219"/>
    </location>
</feature>
<evidence type="ECO:0000256" key="7">
    <source>
        <dbReference type="SAM" id="MobiDB-lite"/>
    </source>
</evidence>
<dbReference type="Gene3D" id="1.25.40.770">
    <property type="entry name" value="TAF6, C-terminal HEAT repeat domain"/>
    <property type="match status" value="1"/>
</dbReference>
<feature type="compositionally biased region" description="Basic and acidic residues" evidence="7">
    <location>
        <begin position="152"/>
        <end position="164"/>
    </location>
</feature>
<dbReference type="InterPro" id="IPR004823">
    <property type="entry name" value="TAF_TATA-bd_Histone-like_dom"/>
</dbReference>
<sequence>MSDGSTSFFQKEAVQVIAQSLGINKLKDDIAQTLALDVEYRIREIIQDASKFMRHSKRKVLTTDDVNHALSMKNIEPLYGFRGQSSQTSRFRRVKQTKDLYFLEDVELDLKDCLEKPLPKVPIGPSIFTHWLAIQGIQPKIPQNPSIEDTESDRKKPKEKDQSKKVSTSQDPNVEFKPLVKHVLSEELQMYYEKVTDAIKDLSNQKRELRKAAIESLANDPGINQLIPYFTQFIASEVTNNLKNLTLLYRLMEMTKALLVNPNIHIELYLHQLMPSILTCIVGKTLCENPNDNHWGLRDFSANIVAYICRKFGSSYHTLQPRITKTLLHAFLDPTRSRTTHYGAIVGITALGSHVTQLLFLEPPKNSNLKIFCNLLLPELVSSDMHTRHNAFMCFKALLTAAGTFFTQLSRFFKLEQQERAREYARNVSTFEEEEEEYTNAGNQTKKKEQKHMHKSEEALKIEQLTREMRERMNSSSIPEDVAERYSELYDLFGESVFSFIDYDIYKTNENVDAFSIRNMIM</sequence>
<keyword evidence="10" id="KW-1185">Reference proteome</keyword>
<dbReference type="GeneID" id="68099447"/>
<evidence type="ECO:0000256" key="1">
    <source>
        <dbReference type="ARBA" id="ARBA00004123"/>
    </source>
</evidence>
<dbReference type="CDD" id="cd22931">
    <property type="entry name" value="HFD_TAF6"/>
    <property type="match status" value="1"/>
</dbReference>
<dbReference type="InterPro" id="IPR011442">
    <property type="entry name" value="TAF6_C"/>
</dbReference>
<dbReference type="Pfam" id="PF02969">
    <property type="entry name" value="TAF"/>
    <property type="match status" value="1"/>
</dbReference>
<accession>A0AA88H692</accession>
<evidence type="ECO:0000313" key="9">
    <source>
        <dbReference type="EMBL" id="KAG2393462.1"/>
    </source>
</evidence>
<evidence type="ECO:0000313" key="10">
    <source>
        <dbReference type="Proteomes" id="UP000816034"/>
    </source>
</evidence>
<comment type="subcellular location">
    <subcellularLocation>
        <location evidence="1">Nucleus</location>
    </subcellularLocation>
</comment>
<name>A0AA88H692_NAELO</name>